<dbReference type="GO" id="GO:0008881">
    <property type="term" value="F:glutamate racemase activity"/>
    <property type="evidence" value="ECO:0007669"/>
    <property type="project" value="UniProtKB-UniRule"/>
</dbReference>
<evidence type="ECO:0000313" key="9">
    <source>
        <dbReference type="Proteomes" id="UP000000248"/>
    </source>
</evidence>
<dbReference type="InterPro" id="IPR033134">
    <property type="entry name" value="Asp/Glu_racemase_AS_2"/>
</dbReference>
<evidence type="ECO:0000256" key="7">
    <source>
        <dbReference type="HAMAP-Rule" id="MF_00258"/>
    </source>
</evidence>
<keyword evidence="3 7" id="KW-0133">Cell shape</keyword>
<evidence type="ECO:0000256" key="2">
    <source>
        <dbReference type="ARBA" id="ARBA00013090"/>
    </source>
</evidence>
<dbReference type="InterPro" id="IPR015942">
    <property type="entry name" value="Asp/Glu/hydantoin_racemase"/>
</dbReference>
<feature type="binding site" evidence="7">
    <location>
        <begin position="42"/>
        <end position="43"/>
    </location>
    <ligand>
        <name>substrate</name>
    </ligand>
</feature>
<dbReference type="Gene3D" id="3.40.50.1860">
    <property type="match status" value="2"/>
</dbReference>
<accession>A5EX10</accession>
<reference evidence="8 9" key="1">
    <citation type="journal article" date="2007" name="Nat. Biotechnol.">
        <title>Genome sequence and identification of candidate vaccine antigens from the animal pathogen Dichelobacter nodosus.</title>
        <authorList>
            <person name="Myers G.S."/>
            <person name="Parker D."/>
            <person name="Al-Hasani K."/>
            <person name="Kennan R.M."/>
            <person name="Seemann T."/>
            <person name="Ren Q."/>
            <person name="Badger J.H."/>
            <person name="Selengut J.D."/>
            <person name="Deboy R.T."/>
            <person name="Tettelin H."/>
            <person name="Boyce J.D."/>
            <person name="McCarl V.P."/>
            <person name="Han X."/>
            <person name="Nelson W.C."/>
            <person name="Madupu R."/>
            <person name="Mohamoud Y."/>
            <person name="Holley T."/>
            <person name="Fedorova N."/>
            <person name="Khouri H."/>
            <person name="Bottomley S.P."/>
            <person name="Whittington R.J."/>
            <person name="Adler B."/>
            <person name="Songer J.G."/>
            <person name="Rood J.I."/>
            <person name="Paulsen I.T."/>
        </authorList>
    </citation>
    <scope>NUCLEOTIDE SEQUENCE [LARGE SCALE GENOMIC DNA]</scope>
    <source>
        <strain evidence="8 9">VCS1703A</strain>
    </source>
</reference>
<dbReference type="PROSITE" id="PS00924">
    <property type="entry name" value="ASP_GLU_RACEMASE_2"/>
    <property type="match status" value="1"/>
</dbReference>
<dbReference type="OrthoDB" id="9801055at2"/>
<keyword evidence="6 7" id="KW-0961">Cell wall biogenesis/degradation</keyword>
<comment type="pathway">
    <text evidence="7">Cell wall biogenesis; peptidoglycan biosynthesis.</text>
</comment>
<name>A5EX10_DICNV</name>
<keyword evidence="5 7" id="KW-0413">Isomerase</keyword>
<dbReference type="PANTHER" id="PTHR21198:SF2">
    <property type="entry name" value="GLUTAMATE RACEMASE"/>
    <property type="match status" value="1"/>
</dbReference>
<dbReference type="InterPro" id="IPR001920">
    <property type="entry name" value="Asp/Glu_race"/>
</dbReference>
<evidence type="ECO:0000256" key="1">
    <source>
        <dbReference type="ARBA" id="ARBA00001602"/>
    </source>
</evidence>
<sequence>MNNAPIGLFDSGVGGTSIWCAVCAELPQESTIFWADNAHAPYGDKSPAEIIELAARNTEQLLSRGCKMIIIACNTASAHAAAILRTRYNVPFVAVEPAIKPAALATKTGAVGVLATTSTLMSAAFQNTVTRWVDTQKNVRLIARSGRGIVELIESGQMESANMRALLAAHAQAFRAEHIDQLVLGCTHYPYLRPLLQELLPAVSIIDSGAAVARQSRRILAQWDLLNDGVMPARHQCFCTAESAVLSQFVPEHCSAPIVVDLLG</sequence>
<dbReference type="HAMAP" id="MF_00258">
    <property type="entry name" value="Glu_racemase"/>
    <property type="match status" value="1"/>
</dbReference>
<dbReference type="EC" id="5.1.1.3" evidence="2 7"/>
<dbReference type="UniPathway" id="UPA00219"/>
<dbReference type="RefSeq" id="WP_011927765.1">
    <property type="nucleotide sequence ID" value="NC_009446.1"/>
</dbReference>
<proteinExistence type="inferred from homology"/>
<evidence type="ECO:0000313" key="8">
    <source>
        <dbReference type="EMBL" id="ABQ13722.1"/>
    </source>
</evidence>
<feature type="active site" description="Proton donor/acceptor" evidence="7">
    <location>
        <position position="186"/>
    </location>
</feature>
<dbReference type="GO" id="GO:0009252">
    <property type="term" value="P:peptidoglycan biosynthetic process"/>
    <property type="evidence" value="ECO:0007669"/>
    <property type="project" value="UniProtKB-UniRule"/>
</dbReference>
<evidence type="ECO:0000256" key="6">
    <source>
        <dbReference type="ARBA" id="ARBA00023316"/>
    </source>
</evidence>
<feature type="binding site" evidence="7">
    <location>
        <begin position="187"/>
        <end position="188"/>
    </location>
    <ligand>
        <name>substrate</name>
    </ligand>
</feature>
<organism evidence="8 9">
    <name type="scientific">Dichelobacter nodosus (strain VCS1703A)</name>
    <dbReference type="NCBI Taxonomy" id="246195"/>
    <lineage>
        <taxon>Bacteria</taxon>
        <taxon>Pseudomonadati</taxon>
        <taxon>Pseudomonadota</taxon>
        <taxon>Gammaproteobacteria</taxon>
        <taxon>Cardiobacteriales</taxon>
        <taxon>Cardiobacteriaceae</taxon>
        <taxon>Dichelobacter</taxon>
    </lineage>
</organism>
<dbReference type="eggNOG" id="COG0796">
    <property type="taxonomic scope" value="Bacteria"/>
</dbReference>
<keyword evidence="4 7" id="KW-0573">Peptidoglycan synthesis</keyword>
<dbReference type="Pfam" id="PF01177">
    <property type="entry name" value="Asp_Glu_race"/>
    <property type="match status" value="1"/>
</dbReference>
<dbReference type="GO" id="GO:0071555">
    <property type="term" value="P:cell wall organization"/>
    <property type="evidence" value="ECO:0007669"/>
    <property type="project" value="UniProtKB-KW"/>
</dbReference>
<gene>
    <name evidence="7" type="primary">murI</name>
    <name evidence="8" type="ordered locus">DNO_0005</name>
</gene>
<dbReference type="HOGENOM" id="CLU_052344_1_0_6"/>
<dbReference type="InterPro" id="IPR004391">
    <property type="entry name" value="Glu_race"/>
</dbReference>
<dbReference type="AlphaFoldDB" id="A5EX10"/>
<feature type="binding site" evidence="7">
    <location>
        <begin position="10"/>
        <end position="11"/>
    </location>
    <ligand>
        <name>substrate</name>
    </ligand>
</feature>
<dbReference type="GO" id="GO:0008360">
    <property type="term" value="P:regulation of cell shape"/>
    <property type="evidence" value="ECO:0007669"/>
    <property type="project" value="UniProtKB-KW"/>
</dbReference>
<dbReference type="PROSITE" id="PS00923">
    <property type="entry name" value="ASP_GLU_RACEMASE_1"/>
    <property type="match status" value="1"/>
</dbReference>
<feature type="active site" description="Proton donor/acceptor" evidence="7">
    <location>
        <position position="73"/>
    </location>
</feature>
<comment type="function">
    <text evidence="7">Provides the (R)-glutamate required for cell wall biosynthesis.</text>
</comment>
<dbReference type="InterPro" id="IPR018187">
    <property type="entry name" value="Asp/Glu_racemase_AS_1"/>
</dbReference>
<comment type="similarity">
    <text evidence="7">Belongs to the aspartate/glutamate racemases family.</text>
</comment>
<evidence type="ECO:0000256" key="4">
    <source>
        <dbReference type="ARBA" id="ARBA00022984"/>
    </source>
</evidence>
<protein>
    <recommendedName>
        <fullName evidence="2 7">Glutamate racemase</fullName>
        <ecNumber evidence="2 7">5.1.1.3</ecNumber>
    </recommendedName>
</protein>
<dbReference type="STRING" id="246195.DNO_0005"/>
<evidence type="ECO:0000256" key="3">
    <source>
        <dbReference type="ARBA" id="ARBA00022960"/>
    </source>
</evidence>
<keyword evidence="9" id="KW-1185">Reference proteome</keyword>
<dbReference type="Proteomes" id="UP000000248">
    <property type="component" value="Chromosome"/>
</dbReference>
<evidence type="ECO:0000256" key="5">
    <source>
        <dbReference type="ARBA" id="ARBA00023235"/>
    </source>
</evidence>
<dbReference type="EMBL" id="CP000513">
    <property type="protein sequence ID" value="ABQ13722.1"/>
    <property type="molecule type" value="Genomic_DNA"/>
</dbReference>
<dbReference type="SUPFAM" id="SSF53681">
    <property type="entry name" value="Aspartate/glutamate racemase"/>
    <property type="match status" value="2"/>
</dbReference>
<feature type="binding site" evidence="7">
    <location>
        <begin position="74"/>
        <end position="75"/>
    </location>
    <ligand>
        <name>substrate</name>
    </ligand>
</feature>
<dbReference type="KEGG" id="dno:DNO_0005"/>
<comment type="catalytic activity">
    <reaction evidence="1 7">
        <text>L-glutamate = D-glutamate</text>
        <dbReference type="Rhea" id="RHEA:12813"/>
        <dbReference type="ChEBI" id="CHEBI:29985"/>
        <dbReference type="ChEBI" id="CHEBI:29986"/>
        <dbReference type="EC" id="5.1.1.3"/>
    </reaction>
</comment>
<dbReference type="NCBIfam" id="TIGR00067">
    <property type="entry name" value="glut_race"/>
    <property type="match status" value="1"/>
</dbReference>
<dbReference type="PANTHER" id="PTHR21198">
    <property type="entry name" value="GLUTAMATE RACEMASE"/>
    <property type="match status" value="1"/>
</dbReference>